<sequence>MFASLRRPGPGPVTVRRVCGALAVTVLLAASGPAQAVALESSRASQSSECAAHSGKQLAGKRLTQQDVDSDRVFRCADLRGADLAGLSLIQDDFTGADLTGAKLRGANLTQADLVGARLAKADLTDTELTQVSASQADLTGANLTGADLTQADLTGARLNGAALSGAQFSQTELDGTAFDDATGVIRWDYYLLIGAAGLFVLLALRLLRTAGRAPAPTAVRVRLLAFGLAGRLLIVLGLHMFAGYLIGQVVPLATGSPLKQICQGPHCAVGVGLGFAGPWLALGTVAVGFAVLTRKQAGTTSARPTVQW</sequence>
<keyword evidence="1" id="KW-0472">Membrane</keyword>
<dbReference type="AlphaFoldDB" id="A0A5N8W7E5"/>
<feature type="transmembrane region" description="Helical" evidence="1">
    <location>
        <begin position="190"/>
        <end position="208"/>
    </location>
</feature>
<evidence type="ECO:0000313" key="4">
    <source>
        <dbReference type="Proteomes" id="UP000326979"/>
    </source>
</evidence>
<gene>
    <name evidence="3" type="ORF">FNH04_26915</name>
</gene>
<evidence type="ECO:0000256" key="2">
    <source>
        <dbReference type="SAM" id="SignalP"/>
    </source>
</evidence>
<keyword evidence="4" id="KW-1185">Reference proteome</keyword>
<feature type="signal peptide" evidence="2">
    <location>
        <begin position="1"/>
        <end position="36"/>
    </location>
</feature>
<keyword evidence="2" id="KW-0732">Signal</keyword>
<dbReference type="PANTHER" id="PTHR14136">
    <property type="entry name" value="BTB_POZ DOMAIN-CONTAINING PROTEIN KCTD9"/>
    <property type="match status" value="1"/>
</dbReference>
<evidence type="ECO:0000256" key="1">
    <source>
        <dbReference type="SAM" id="Phobius"/>
    </source>
</evidence>
<keyword evidence="1" id="KW-0812">Transmembrane</keyword>
<dbReference type="EMBL" id="VJZE01000223">
    <property type="protein sequence ID" value="MPY43413.1"/>
    <property type="molecule type" value="Genomic_DNA"/>
</dbReference>
<evidence type="ECO:0000313" key="3">
    <source>
        <dbReference type="EMBL" id="MPY43413.1"/>
    </source>
</evidence>
<dbReference type="SUPFAM" id="SSF141571">
    <property type="entry name" value="Pentapeptide repeat-like"/>
    <property type="match status" value="1"/>
</dbReference>
<dbReference type="InterPro" id="IPR051082">
    <property type="entry name" value="Pentapeptide-BTB/POZ_domain"/>
</dbReference>
<dbReference type="OrthoDB" id="4188337at2"/>
<feature type="transmembrane region" description="Helical" evidence="1">
    <location>
        <begin position="229"/>
        <end position="251"/>
    </location>
</feature>
<dbReference type="Pfam" id="PF00805">
    <property type="entry name" value="Pentapeptide"/>
    <property type="match status" value="2"/>
</dbReference>
<dbReference type="Gene3D" id="2.160.20.80">
    <property type="entry name" value="E3 ubiquitin-protein ligase SopA"/>
    <property type="match status" value="2"/>
</dbReference>
<accession>A0A5N8W7E5</accession>
<dbReference type="PANTHER" id="PTHR14136:SF17">
    <property type="entry name" value="BTB_POZ DOMAIN-CONTAINING PROTEIN KCTD9"/>
    <property type="match status" value="1"/>
</dbReference>
<feature type="chain" id="PRO_5024883735" evidence="2">
    <location>
        <begin position="37"/>
        <end position="309"/>
    </location>
</feature>
<keyword evidence="1" id="KW-1133">Transmembrane helix</keyword>
<feature type="transmembrane region" description="Helical" evidence="1">
    <location>
        <begin position="271"/>
        <end position="294"/>
    </location>
</feature>
<name>A0A5N8W7E5_9ACTN</name>
<protein>
    <submittedName>
        <fullName evidence="3">Pentapeptide repeat-containing protein</fullName>
    </submittedName>
</protein>
<reference evidence="3 4" key="1">
    <citation type="submission" date="2019-07" db="EMBL/GenBank/DDBJ databases">
        <title>New species of Amycolatopsis and Streptomyces.</title>
        <authorList>
            <person name="Duangmal K."/>
            <person name="Teo W.F.A."/>
            <person name="Lipun K."/>
        </authorList>
    </citation>
    <scope>NUCLEOTIDE SEQUENCE [LARGE SCALE GENOMIC DNA]</scope>
    <source>
        <strain evidence="3 4">TISTR 2346</strain>
    </source>
</reference>
<organism evidence="3 4">
    <name type="scientific">Streptomyces phyllanthi</name>
    <dbReference type="NCBI Taxonomy" id="1803180"/>
    <lineage>
        <taxon>Bacteria</taxon>
        <taxon>Bacillati</taxon>
        <taxon>Actinomycetota</taxon>
        <taxon>Actinomycetes</taxon>
        <taxon>Kitasatosporales</taxon>
        <taxon>Streptomycetaceae</taxon>
        <taxon>Streptomyces</taxon>
    </lineage>
</organism>
<dbReference type="InterPro" id="IPR001646">
    <property type="entry name" value="5peptide_repeat"/>
</dbReference>
<proteinExistence type="predicted"/>
<comment type="caution">
    <text evidence="3">The sequence shown here is derived from an EMBL/GenBank/DDBJ whole genome shotgun (WGS) entry which is preliminary data.</text>
</comment>
<dbReference type="Proteomes" id="UP000326979">
    <property type="component" value="Unassembled WGS sequence"/>
</dbReference>